<dbReference type="InterPro" id="IPR036052">
    <property type="entry name" value="TrpB-like_PALP_sf"/>
</dbReference>
<evidence type="ECO:0000256" key="4">
    <source>
        <dbReference type="ARBA" id="ARBA00001936"/>
    </source>
</evidence>
<evidence type="ECO:0000256" key="6">
    <source>
        <dbReference type="ARBA" id="ARBA00010869"/>
    </source>
</evidence>
<protein>
    <recommendedName>
        <fullName evidence="7">threonine ammonia-lyase</fullName>
        <ecNumber evidence="7">4.3.1.19</ecNumber>
    </recommendedName>
    <alternativeName>
        <fullName evidence="12">Threonine deaminase</fullName>
    </alternativeName>
</protein>
<dbReference type="EMBL" id="CP031165">
    <property type="protein sequence ID" value="AXV09398.1"/>
    <property type="molecule type" value="Genomic_DNA"/>
</dbReference>
<keyword evidence="8" id="KW-0460">Magnesium</keyword>
<dbReference type="PANTHER" id="PTHR43050">
    <property type="entry name" value="SERINE / THREONINE RACEMASE FAMILY MEMBER"/>
    <property type="match status" value="1"/>
</dbReference>
<dbReference type="GO" id="GO:0003941">
    <property type="term" value="F:L-serine ammonia-lyase activity"/>
    <property type="evidence" value="ECO:0007669"/>
    <property type="project" value="TreeGrafter"/>
</dbReference>
<dbReference type="GO" id="GO:0030170">
    <property type="term" value="F:pyridoxal phosphate binding"/>
    <property type="evidence" value="ECO:0007669"/>
    <property type="project" value="InterPro"/>
</dbReference>
<evidence type="ECO:0000256" key="7">
    <source>
        <dbReference type="ARBA" id="ARBA00012096"/>
    </source>
</evidence>
<proteinExistence type="inferred from homology"/>
<comment type="similarity">
    <text evidence="6">Belongs to the serine/threonine dehydratase family.</text>
</comment>
<dbReference type="RefSeq" id="WP_216826244.1">
    <property type="nucleotide sequence ID" value="NZ_CP031165.1"/>
</dbReference>
<evidence type="ECO:0000256" key="5">
    <source>
        <dbReference type="ARBA" id="ARBA00001946"/>
    </source>
</evidence>
<evidence type="ECO:0000256" key="10">
    <source>
        <dbReference type="ARBA" id="ARBA00023239"/>
    </source>
</evidence>
<dbReference type="GO" id="GO:0018114">
    <property type="term" value="F:threonine racemase activity"/>
    <property type="evidence" value="ECO:0007669"/>
    <property type="project" value="TreeGrafter"/>
</dbReference>
<dbReference type="FunFam" id="3.40.50.1100:FF:000005">
    <property type="entry name" value="Threonine dehydratase catabolic"/>
    <property type="match status" value="1"/>
</dbReference>
<dbReference type="GO" id="GO:0070179">
    <property type="term" value="P:D-serine biosynthetic process"/>
    <property type="evidence" value="ECO:0007669"/>
    <property type="project" value="TreeGrafter"/>
</dbReference>
<evidence type="ECO:0000313" key="15">
    <source>
        <dbReference type="Proteomes" id="UP000264006"/>
    </source>
</evidence>
<dbReference type="GO" id="GO:0030378">
    <property type="term" value="F:serine racemase activity"/>
    <property type="evidence" value="ECO:0007669"/>
    <property type="project" value="TreeGrafter"/>
</dbReference>
<comment type="catalytic activity">
    <reaction evidence="1">
        <text>L-threonine = 2-oxobutanoate + NH4(+)</text>
        <dbReference type="Rhea" id="RHEA:22108"/>
        <dbReference type="ChEBI" id="CHEBI:16763"/>
        <dbReference type="ChEBI" id="CHEBI:28938"/>
        <dbReference type="ChEBI" id="CHEBI:57926"/>
        <dbReference type="EC" id="4.3.1.19"/>
    </reaction>
</comment>
<keyword evidence="15" id="KW-1185">Reference proteome</keyword>
<evidence type="ECO:0000313" key="14">
    <source>
        <dbReference type="EMBL" id="AXV09398.1"/>
    </source>
</evidence>
<dbReference type="InterPro" id="IPR001926">
    <property type="entry name" value="TrpB-like_PALP"/>
</dbReference>
<keyword evidence="9" id="KW-0663">Pyridoxal phosphate</keyword>
<comment type="cofactor">
    <cofactor evidence="2">
        <name>Ca(2+)</name>
        <dbReference type="ChEBI" id="CHEBI:29108"/>
    </cofactor>
</comment>
<name>A0A346Y4K1_9ACTN</name>
<evidence type="ECO:0000256" key="12">
    <source>
        <dbReference type="ARBA" id="ARBA00031427"/>
    </source>
</evidence>
<reference evidence="14 15" key="1">
    <citation type="submission" date="2018-09" db="EMBL/GenBank/DDBJ databases">
        <title>Complete genome sequence of Euzebya sp. DY32-46 isolated from seawater of Pacific Ocean.</title>
        <authorList>
            <person name="Xu L."/>
            <person name="Wu Y.-H."/>
            <person name="Xu X.-W."/>
        </authorList>
    </citation>
    <scope>NUCLEOTIDE SEQUENCE [LARGE SCALE GENOMIC DNA]</scope>
    <source>
        <strain evidence="14 15">DY32-46</strain>
    </source>
</reference>
<comment type="cofactor">
    <cofactor evidence="3">
        <name>pyridoxal 5'-phosphate</name>
        <dbReference type="ChEBI" id="CHEBI:597326"/>
    </cofactor>
</comment>
<dbReference type="GO" id="GO:0004794">
    <property type="term" value="F:threonine deaminase activity"/>
    <property type="evidence" value="ECO:0007669"/>
    <property type="project" value="UniProtKB-EC"/>
</dbReference>
<keyword evidence="10" id="KW-0456">Lyase</keyword>
<evidence type="ECO:0000256" key="3">
    <source>
        <dbReference type="ARBA" id="ARBA00001933"/>
    </source>
</evidence>
<organism evidence="14 15">
    <name type="scientific">Euzebya pacifica</name>
    <dbReference type="NCBI Taxonomy" id="1608957"/>
    <lineage>
        <taxon>Bacteria</taxon>
        <taxon>Bacillati</taxon>
        <taxon>Actinomycetota</taxon>
        <taxon>Nitriliruptoria</taxon>
        <taxon>Euzebyales</taxon>
    </lineage>
</organism>
<sequence length="327" mass="34577">MTPDLPTIEDVRAAAGRIAGHAVRTPLLESPRLNERVGGRLLVKAESLQKVAAFKFRGAFNRISRLTEEEKRAGVLAFSSGNHAQAVALAARMAGVSAVIVMPEDAPAMKLTNTREYGAEVVLYDRYTQDREAVGMAVAEERGMVVVPPFDHPNIIAGQGTLGLEVIEQAAELGATLDTFVVPISGGGLSAGCMLALEADSPGTRRVAVEPDDFDDTRRSIEAGERLRNDPDARSICDAVQTETPGRLTWPINSRLLHEVLTVSDDEALHAMATAMVELKVVVEPGAAIALAAVLAGKVPTEGLTTAVVCSGGNADPAMLVRALERV</sequence>
<evidence type="ECO:0000256" key="11">
    <source>
        <dbReference type="ARBA" id="ARBA00025527"/>
    </source>
</evidence>
<dbReference type="EC" id="4.3.1.19" evidence="7"/>
<dbReference type="Pfam" id="PF00291">
    <property type="entry name" value="PALP"/>
    <property type="match status" value="1"/>
</dbReference>
<dbReference type="CDD" id="cd01562">
    <property type="entry name" value="Thr-dehyd"/>
    <property type="match status" value="1"/>
</dbReference>
<feature type="domain" description="Tryptophan synthase beta chain-like PALP" evidence="13">
    <location>
        <begin position="20"/>
        <end position="308"/>
    </location>
</feature>
<dbReference type="KEGG" id="euz:DVS28_a4737"/>
<evidence type="ECO:0000256" key="8">
    <source>
        <dbReference type="ARBA" id="ARBA00022842"/>
    </source>
</evidence>
<dbReference type="GO" id="GO:0005524">
    <property type="term" value="F:ATP binding"/>
    <property type="evidence" value="ECO:0007669"/>
    <property type="project" value="TreeGrafter"/>
</dbReference>
<comment type="cofactor">
    <cofactor evidence="4">
        <name>Mn(2+)</name>
        <dbReference type="ChEBI" id="CHEBI:29035"/>
    </cofactor>
</comment>
<evidence type="ECO:0000259" key="13">
    <source>
        <dbReference type="Pfam" id="PF00291"/>
    </source>
</evidence>
<dbReference type="AlphaFoldDB" id="A0A346Y4K1"/>
<evidence type="ECO:0000256" key="9">
    <source>
        <dbReference type="ARBA" id="ARBA00022898"/>
    </source>
</evidence>
<gene>
    <name evidence="14" type="ORF">DVS28_a4737</name>
</gene>
<dbReference type="Proteomes" id="UP000264006">
    <property type="component" value="Chromosome"/>
</dbReference>
<comment type="function">
    <text evidence="11">Catalyzes the anaerobic formation of alpha-ketobutyrate and ammonia from threonine in a two-step reaction. The first step involved a dehydration of threonine and a production of enamine intermediates (aminocrotonate), which tautomerizes to its imine form (iminobutyrate). Both intermediates are unstable and short-lived. The second step is the nonenzymatic hydrolysis of the enamine/imine intermediates to form 2-ketobutyrate and free ammonia. In the low water environment of the cell, the second step is accelerated by RidA.</text>
</comment>
<dbReference type="Gene3D" id="3.40.50.1100">
    <property type="match status" value="2"/>
</dbReference>
<comment type="cofactor">
    <cofactor evidence="5">
        <name>Mg(2+)</name>
        <dbReference type="ChEBI" id="CHEBI:18420"/>
    </cofactor>
</comment>
<dbReference type="SUPFAM" id="SSF53686">
    <property type="entry name" value="Tryptophan synthase beta subunit-like PLP-dependent enzymes"/>
    <property type="match status" value="1"/>
</dbReference>
<dbReference type="PROSITE" id="PS00165">
    <property type="entry name" value="DEHYDRATASE_SER_THR"/>
    <property type="match status" value="1"/>
</dbReference>
<evidence type="ECO:0000256" key="2">
    <source>
        <dbReference type="ARBA" id="ARBA00001913"/>
    </source>
</evidence>
<dbReference type="GO" id="GO:0000287">
    <property type="term" value="F:magnesium ion binding"/>
    <property type="evidence" value="ECO:0007669"/>
    <property type="project" value="TreeGrafter"/>
</dbReference>
<dbReference type="InterPro" id="IPR000634">
    <property type="entry name" value="Ser/Thr_deHydtase_PyrdxlP-BS"/>
</dbReference>
<evidence type="ECO:0000256" key="1">
    <source>
        <dbReference type="ARBA" id="ARBA00001274"/>
    </source>
</evidence>
<accession>A0A346Y4K1</accession>
<dbReference type="PANTHER" id="PTHR43050:SF1">
    <property type="entry name" value="SERINE RACEMASE"/>
    <property type="match status" value="1"/>
</dbReference>